<dbReference type="PANTHER" id="PTHR39340:SF1">
    <property type="entry name" value="SULFOFRUCTOSEPHOSPHATE ALDOLASE"/>
    <property type="match status" value="1"/>
</dbReference>
<reference evidence="3 4" key="1">
    <citation type="submission" date="2019-06" db="EMBL/GenBank/DDBJ databases">
        <title>Whole genome sequence for Cellvibrionaceae sp. R142.</title>
        <authorList>
            <person name="Wang G."/>
        </authorList>
    </citation>
    <scope>NUCLEOTIDE SEQUENCE [LARGE SCALE GENOMIC DNA]</scope>
    <source>
        <strain evidence="3 4">R142</strain>
    </source>
</reference>
<dbReference type="AlphaFoldDB" id="A0A545SRY6"/>
<dbReference type="InterPro" id="IPR050552">
    <property type="entry name" value="LacD_aldolase"/>
</dbReference>
<dbReference type="RefSeq" id="WP_142929631.1">
    <property type="nucleotide sequence ID" value="NZ_ML660109.1"/>
</dbReference>
<keyword evidence="4" id="KW-1185">Reference proteome</keyword>
<dbReference type="InterPro" id="IPR002915">
    <property type="entry name" value="DeoC/FbaB/LacD_aldolase"/>
</dbReference>
<accession>A0A545SRY6</accession>
<dbReference type="NCBIfam" id="NF009498">
    <property type="entry name" value="PRK12858.1"/>
    <property type="match status" value="1"/>
</dbReference>
<keyword evidence="2" id="KW-0456">Lyase</keyword>
<sequence length="351" mass="38866">MTLSETLPAGKVWGMRRLADRHGRFKMTAVDQRPPIKNPIREKRGTEEAPWEDVAGFKRLLIEELQGESSAMLLDPHGAYPRGISAYSPAKGLILTLEDSLFQETPGGRLSATIDDWSVEKIKRVGADAVKVLTWYRPDADPAVCRAQQDFTEKIGAACARYDIPFVFELLVYPLAGDSEQTGDYKEMRTKKPELVLESVATFADPRFGVDLFKLESPLAAGDVPGVGNDGWEDAQAWFDKLGATAGRPWVMLSAGAGMEAFEKVLTHAYAAGASGYLAGRAIWLEAFRHFPDWDAIRNALRDDAVDYMRDINRLTDTEALPWHRHSCYGGTVDVAPADQTFRHHYSGFGG</sequence>
<proteinExistence type="inferred from homology"/>
<evidence type="ECO:0000256" key="2">
    <source>
        <dbReference type="ARBA" id="ARBA00023239"/>
    </source>
</evidence>
<protein>
    <submittedName>
        <fullName evidence="3">Tagatose 1,6-diphosphate aldolase</fullName>
    </submittedName>
</protein>
<dbReference type="Gene3D" id="3.20.20.70">
    <property type="entry name" value="Aldolase class I"/>
    <property type="match status" value="1"/>
</dbReference>
<dbReference type="Proteomes" id="UP000319732">
    <property type="component" value="Unassembled WGS sequence"/>
</dbReference>
<dbReference type="Pfam" id="PF01791">
    <property type="entry name" value="DeoC"/>
    <property type="match status" value="1"/>
</dbReference>
<dbReference type="InterPro" id="IPR013785">
    <property type="entry name" value="Aldolase_TIM"/>
</dbReference>
<dbReference type="SUPFAM" id="SSF51569">
    <property type="entry name" value="Aldolase"/>
    <property type="match status" value="1"/>
</dbReference>
<dbReference type="SMART" id="SM01133">
    <property type="entry name" value="DeoC"/>
    <property type="match status" value="1"/>
</dbReference>
<evidence type="ECO:0000313" key="4">
    <source>
        <dbReference type="Proteomes" id="UP000319732"/>
    </source>
</evidence>
<dbReference type="GO" id="GO:0061595">
    <property type="term" value="F:6-deoxy-6-sulfofructose-1-phosphate aldolase activity"/>
    <property type="evidence" value="ECO:0007669"/>
    <property type="project" value="TreeGrafter"/>
</dbReference>
<evidence type="ECO:0000256" key="1">
    <source>
        <dbReference type="ARBA" id="ARBA00008679"/>
    </source>
</evidence>
<organism evidence="3 4">
    <name type="scientific">Exilibacterium tricleocarpae</name>
    <dbReference type="NCBI Taxonomy" id="2591008"/>
    <lineage>
        <taxon>Bacteria</taxon>
        <taxon>Pseudomonadati</taxon>
        <taxon>Pseudomonadota</taxon>
        <taxon>Gammaproteobacteria</taxon>
        <taxon>Cellvibrionales</taxon>
        <taxon>Cellvibrionaceae</taxon>
        <taxon>Exilibacterium</taxon>
    </lineage>
</organism>
<dbReference type="PANTHER" id="PTHR39340">
    <property type="entry name" value="SULFOFRUCTOSEPHOSPHATE ALDOLASE"/>
    <property type="match status" value="1"/>
</dbReference>
<gene>
    <name evidence="3" type="ORF">FKG94_24695</name>
</gene>
<evidence type="ECO:0000313" key="3">
    <source>
        <dbReference type="EMBL" id="TQV67734.1"/>
    </source>
</evidence>
<dbReference type="GO" id="GO:1902777">
    <property type="term" value="P:6-sulfoquinovose(1-) catabolic process"/>
    <property type="evidence" value="ECO:0007669"/>
    <property type="project" value="TreeGrafter"/>
</dbReference>
<dbReference type="OrthoDB" id="106309at2"/>
<dbReference type="EMBL" id="VHSG01000033">
    <property type="protein sequence ID" value="TQV67734.1"/>
    <property type="molecule type" value="Genomic_DNA"/>
</dbReference>
<comment type="similarity">
    <text evidence="1">Belongs to the aldolase LacD family.</text>
</comment>
<name>A0A545SRY6_9GAMM</name>
<comment type="caution">
    <text evidence="3">The sequence shown here is derived from an EMBL/GenBank/DDBJ whole genome shotgun (WGS) entry which is preliminary data.</text>
</comment>